<dbReference type="PANTHER" id="PTHR32347">
    <property type="entry name" value="EFFLUX SYSTEM COMPONENT YKNX-RELATED"/>
    <property type="match status" value="1"/>
</dbReference>
<dbReference type="Gene3D" id="2.40.50.100">
    <property type="match status" value="1"/>
</dbReference>
<dbReference type="InterPro" id="IPR058636">
    <property type="entry name" value="Beta-barrel_YknX"/>
</dbReference>
<sequence>MMKRDSLKKLFRPRILVPVGVTVVAASIWLGTAGDPTHAKSRTGGAYVEAEPGDFTIALPTGGSLEAVNEVTVRNEVPGQTRIISLIKEGSFVKKGDLLIELDSEDIENRLNQAEISYQQSVTQVAESEERVGTIESENIIRLNDTELALEFAKQNLLKYREGEWPQLRKKAESTITLATEELRRAQDRLDGTRKLEEKGYATSAELIADQLVVQRRDIELQSAREDLRLLTKFDYPQKLRQLEANEENAKIRLERTRRQNETSLEKAKMQLTSIRETQELRESNLADLKEARKHTKIYAPQSGLVVYEKAQNWRQEPIEEGSNVRERQTLISLPDVSKMQVPVNIYENQISLIKPGMKAYVHIDALPGQRFEGEVQSVATMPEPSQDSNPSNRVYKAEVVLNDSIPDIKPGVTARVEVLVAELQNVIKVPLQSVVGIEDRQFCFIHNHGKDVPVEVQLGLFDSDFVEILSGVEKGDQVVLAPPSVTSIPDDLLVRASPADNASHGQDIVAAALPDA</sequence>
<dbReference type="Gene3D" id="2.40.30.170">
    <property type="match status" value="1"/>
</dbReference>
<evidence type="ECO:0000256" key="3">
    <source>
        <dbReference type="SAM" id="Coils"/>
    </source>
</evidence>
<feature type="domain" description="YknX-like beta-barrel" evidence="5">
    <location>
        <begin position="340"/>
        <end position="419"/>
    </location>
</feature>
<name>A0A934VTI5_9BACT</name>
<reference evidence="6" key="1">
    <citation type="submission" date="2021-01" db="EMBL/GenBank/DDBJ databases">
        <title>Modified the classification status of verrucomicrobia.</title>
        <authorList>
            <person name="Feng X."/>
        </authorList>
    </citation>
    <scope>NUCLEOTIDE SEQUENCE</scope>
    <source>
        <strain evidence="6">KCTC 22041</strain>
    </source>
</reference>
<feature type="coiled-coil region" evidence="3">
    <location>
        <begin position="169"/>
        <end position="196"/>
    </location>
</feature>
<feature type="domain" description="CzcB-like C-terminal circularly permuted SH3-like" evidence="4">
    <location>
        <begin position="428"/>
        <end position="480"/>
    </location>
</feature>
<evidence type="ECO:0000313" key="7">
    <source>
        <dbReference type="Proteomes" id="UP000603141"/>
    </source>
</evidence>
<dbReference type="GO" id="GO:0030313">
    <property type="term" value="C:cell envelope"/>
    <property type="evidence" value="ECO:0007669"/>
    <property type="project" value="UniProtKB-SubCell"/>
</dbReference>
<dbReference type="InterPro" id="IPR058649">
    <property type="entry name" value="CzcB_C"/>
</dbReference>
<dbReference type="EMBL" id="JAENIJ010000004">
    <property type="protein sequence ID" value="MBK1881527.1"/>
    <property type="molecule type" value="Genomic_DNA"/>
</dbReference>
<evidence type="ECO:0000259" key="4">
    <source>
        <dbReference type="Pfam" id="PF25975"/>
    </source>
</evidence>
<keyword evidence="2 3" id="KW-0175">Coiled coil</keyword>
<proteinExistence type="predicted"/>
<comment type="subcellular location">
    <subcellularLocation>
        <location evidence="1">Cell envelope</location>
    </subcellularLocation>
</comment>
<organism evidence="6 7">
    <name type="scientific">Luteolibacter pohnpeiensis</name>
    <dbReference type="NCBI Taxonomy" id="454153"/>
    <lineage>
        <taxon>Bacteria</taxon>
        <taxon>Pseudomonadati</taxon>
        <taxon>Verrucomicrobiota</taxon>
        <taxon>Verrucomicrobiia</taxon>
        <taxon>Verrucomicrobiales</taxon>
        <taxon>Verrucomicrobiaceae</taxon>
        <taxon>Luteolibacter</taxon>
    </lineage>
</organism>
<dbReference type="PANTHER" id="PTHR32347:SF23">
    <property type="entry name" value="BLL5650 PROTEIN"/>
    <property type="match status" value="1"/>
</dbReference>
<dbReference type="Proteomes" id="UP000603141">
    <property type="component" value="Unassembled WGS sequence"/>
</dbReference>
<gene>
    <name evidence="6" type="ORF">JIN85_03815</name>
</gene>
<evidence type="ECO:0000256" key="1">
    <source>
        <dbReference type="ARBA" id="ARBA00004196"/>
    </source>
</evidence>
<dbReference type="Pfam" id="PF25990">
    <property type="entry name" value="Beta-barrel_YknX"/>
    <property type="match status" value="1"/>
</dbReference>
<protein>
    <submittedName>
        <fullName evidence="6">Efflux RND transporter periplasmic adaptor subunit</fullName>
    </submittedName>
</protein>
<evidence type="ECO:0000256" key="2">
    <source>
        <dbReference type="ARBA" id="ARBA00023054"/>
    </source>
</evidence>
<evidence type="ECO:0000259" key="5">
    <source>
        <dbReference type="Pfam" id="PF25990"/>
    </source>
</evidence>
<comment type="caution">
    <text evidence="6">The sequence shown here is derived from an EMBL/GenBank/DDBJ whole genome shotgun (WGS) entry which is preliminary data.</text>
</comment>
<evidence type="ECO:0000313" key="6">
    <source>
        <dbReference type="EMBL" id="MBK1881527.1"/>
    </source>
</evidence>
<dbReference type="RefSeq" id="WP_200267811.1">
    <property type="nucleotide sequence ID" value="NZ_JAENIJ010000004.1"/>
</dbReference>
<dbReference type="Pfam" id="PF25975">
    <property type="entry name" value="CzcB_C"/>
    <property type="match status" value="1"/>
</dbReference>
<dbReference type="Gene3D" id="1.10.287.470">
    <property type="entry name" value="Helix hairpin bin"/>
    <property type="match status" value="1"/>
</dbReference>
<accession>A0A934VTI5</accession>
<dbReference type="SUPFAM" id="SSF111369">
    <property type="entry name" value="HlyD-like secretion proteins"/>
    <property type="match status" value="1"/>
</dbReference>
<dbReference type="AlphaFoldDB" id="A0A934VTI5"/>
<dbReference type="Gene3D" id="2.40.420.20">
    <property type="match status" value="1"/>
</dbReference>
<dbReference type="InterPro" id="IPR050465">
    <property type="entry name" value="UPF0194_transport"/>
</dbReference>
<keyword evidence="7" id="KW-1185">Reference proteome</keyword>